<dbReference type="PANTHER" id="PTHR21197:SF0">
    <property type="entry name" value="UDP-GALACTOPYRANOSE MUTASE"/>
    <property type="match status" value="1"/>
</dbReference>
<dbReference type="NCBIfam" id="NF005548">
    <property type="entry name" value="PRK07208.1-4"/>
    <property type="match status" value="1"/>
</dbReference>
<reference evidence="2" key="1">
    <citation type="journal article" date="2022" name="Microbiol. Resour. Announc.">
        <title>Draft Genome Sequence of a Methanogenic Archaeon from West Spitsbergen Permafrost.</title>
        <authorList>
            <person name="Trubitsyn V."/>
            <person name="Rivkina E."/>
            <person name="Shcherbakova V."/>
        </authorList>
    </citation>
    <scope>NUCLEOTIDE SEQUENCE [LARGE SCALE GENOMIC DNA]</scope>
    <source>
        <strain evidence="2">VT</strain>
    </source>
</reference>
<dbReference type="Proteomes" id="UP000825933">
    <property type="component" value="Unassembled WGS sequence"/>
</dbReference>
<comment type="caution">
    <text evidence="1">The sequence shown here is derived from an EMBL/GenBank/DDBJ whole genome shotgun (WGS) entry which is preliminary data.</text>
</comment>
<evidence type="ECO:0000313" key="1">
    <source>
        <dbReference type="EMBL" id="MBZ2164606.1"/>
    </source>
</evidence>
<dbReference type="PANTHER" id="PTHR21197">
    <property type="entry name" value="UDP-GALACTOPYRANOSE MUTASE"/>
    <property type="match status" value="1"/>
</dbReference>
<gene>
    <name evidence="1" type="ORF">K8N75_00865</name>
</gene>
<dbReference type="EMBL" id="JAIOUQ010000002">
    <property type="protein sequence ID" value="MBZ2164606.1"/>
    <property type="molecule type" value="Genomic_DNA"/>
</dbReference>
<name>A0A8T5URK9_9EURY</name>
<dbReference type="NCBIfam" id="NF005549">
    <property type="entry name" value="PRK07208.1-5"/>
    <property type="match status" value="1"/>
</dbReference>
<proteinExistence type="predicted"/>
<dbReference type="NCBIfam" id="NF005546">
    <property type="entry name" value="PRK07208.1-2"/>
    <property type="match status" value="1"/>
</dbReference>
<dbReference type="PRINTS" id="PR00419">
    <property type="entry name" value="ADXRDTASE"/>
</dbReference>
<dbReference type="SUPFAM" id="SSF51971">
    <property type="entry name" value="Nucleotide-binding domain"/>
    <property type="match status" value="1"/>
</dbReference>
<dbReference type="Gene3D" id="3.50.50.60">
    <property type="entry name" value="FAD/NAD(P)-binding domain"/>
    <property type="match status" value="2"/>
</dbReference>
<dbReference type="GO" id="GO:0050660">
    <property type="term" value="F:flavin adenine dinucleotide binding"/>
    <property type="evidence" value="ECO:0007669"/>
    <property type="project" value="TreeGrafter"/>
</dbReference>
<protein>
    <submittedName>
        <fullName evidence="1">NAD(P)/FAD-dependent oxidoreductase</fullName>
    </submittedName>
</protein>
<dbReference type="RefSeq" id="WP_223790288.1">
    <property type="nucleotide sequence ID" value="NZ_JAIOUQ010000002.1"/>
</dbReference>
<evidence type="ECO:0000313" key="2">
    <source>
        <dbReference type="Proteomes" id="UP000825933"/>
    </source>
</evidence>
<organism evidence="1 2">
    <name type="scientific">Methanobacterium spitsbergense</name>
    <dbReference type="NCBI Taxonomy" id="2874285"/>
    <lineage>
        <taxon>Archaea</taxon>
        <taxon>Methanobacteriati</taxon>
        <taxon>Methanobacteriota</taxon>
        <taxon>Methanomada group</taxon>
        <taxon>Methanobacteria</taxon>
        <taxon>Methanobacteriales</taxon>
        <taxon>Methanobacteriaceae</taxon>
        <taxon>Methanobacterium</taxon>
    </lineage>
</organism>
<dbReference type="GO" id="GO:0005829">
    <property type="term" value="C:cytosol"/>
    <property type="evidence" value="ECO:0007669"/>
    <property type="project" value="TreeGrafter"/>
</dbReference>
<keyword evidence="2" id="KW-1185">Reference proteome</keyword>
<dbReference type="Pfam" id="PF13450">
    <property type="entry name" value="NAD_binding_8"/>
    <property type="match status" value="1"/>
</dbReference>
<dbReference type="InterPro" id="IPR036188">
    <property type="entry name" value="FAD/NAD-bd_sf"/>
</dbReference>
<accession>A0A8T5URK9</accession>
<dbReference type="GO" id="GO:0008767">
    <property type="term" value="F:UDP-galactopyranose mutase activity"/>
    <property type="evidence" value="ECO:0007669"/>
    <property type="project" value="TreeGrafter"/>
</dbReference>
<dbReference type="AlphaFoldDB" id="A0A8T5URK9"/>
<sequence>MLNKQENQKTAIIIGAGPAGLTAAYELLDKTDIKPIIYEKSNDIGGISKTINYKGNRIDIGGHRFFSKSERVIDWWMNILPLQGAPAKDDLAVGREIPISNESIKHDIGSVKTKTFPAPDPEKIDEVMLNRSRLSRIFFLRKFFNYPISLNYNTFANLGIKRTVKIGLSYIKTSFSQIKPEKSLEDFFINRFGVELYRTFFKDYTEKVWGVSCIQITAEWGSQRIKGLSITNAIFHAFKKRFTRDSSISQKNVETSLIGQFMYPKHGPGQLWEEVAKLIIENGGEIHHGNKVVGIESKENELDAIKVLDEFTGEFKRIGGDYFLSTMPVKDLINSFEKKLPYDVSEVAQGLMYRDFIIAGLLLNELKIKNETKMITVNDLVPDNWIYIQERDVKIGRLQIFNNWSPYLVKDDSKVWIGLEYFCNEGDEMWNMSNENFTDFAIKELEKIDIINADEVIDSVVIKVQKTYPAYFGTYKKFDIIKNFTNQFENLFLIGRNGMHRYNNMDHSMLTAMTAVENIKNDIKSKENIWNINAEEEYHEEK</sequence>